<dbReference type="Pfam" id="PF25182">
    <property type="entry name" value="NonGDSL"/>
    <property type="match status" value="1"/>
</dbReference>
<dbReference type="AlphaFoldDB" id="A0A4Q9VHI7"/>
<evidence type="ECO:0000313" key="3">
    <source>
        <dbReference type="Proteomes" id="UP000292781"/>
    </source>
</evidence>
<keyword evidence="3" id="KW-1185">Reference proteome</keyword>
<protein>
    <submittedName>
        <fullName evidence="2">SGNH/GDSL hydrolase family protein</fullName>
    </submittedName>
</protein>
<dbReference type="GO" id="GO:0004622">
    <property type="term" value="F:phosphatidylcholine lysophospholipase activity"/>
    <property type="evidence" value="ECO:0007669"/>
    <property type="project" value="TreeGrafter"/>
</dbReference>
<keyword evidence="2" id="KW-0378">Hydrolase</keyword>
<gene>
    <name evidence="2" type="ORF">EYW49_17780</name>
</gene>
<dbReference type="OrthoDB" id="7203637at2"/>
<feature type="region of interest" description="Disordered" evidence="1">
    <location>
        <begin position="1"/>
        <end position="20"/>
    </location>
</feature>
<sequence length="287" mass="31088">MGLPTLPRSPRPAAARPRPGLRSALRAAAIAGAVALTAAPAARAEGPVSTPAARAEISTAAPACRVRPDQVRLSEPLPRVAERLVRGEPLKIVAFGSSSTFGLGATDPSRTYPSRLQAELQTLYPKSAITVVNKGVNGNETRDEMLRFDRDVMAEKPDLVIWQVGTNTLLNRHDMWPVFLDVREGVRRVRTVGGEVVLMNPQYSPRVLERPDYSAMIDLVAVAGNELRVGLFDRFALMKSWAEVEHMPFSTFVTADGLHMNDWAYGCIAHGLAVAIAGSTTRTMASH</sequence>
<dbReference type="InterPro" id="IPR051532">
    <property type="entry name" value="Ester_Hydrolysis_Enzymes"/>
</dbReference>
<evidence type="ECO:0000313" key="2">
    <source>
        <dbReference type="EMBL" id="TBW34599.1"/>
    </source>
</evidence>
<reference evidence="2 3" key="1">
    <citation type="submission" date="2019-02" db="EMBL/GenBank/DDBJ databases">
        <title>Siculibacillus lacustris gen. nov., sp. nov., a new rosette-forming bacterium isolated from a freshwater crater lake (Lake St. Ana, Romania).</title>
        <authorList>
            <person name="Felfoldi T."/>
            <person name="Marton Z."/>
            <person name="Szabo A."/>
            <person name="Mentes A."/>
            <person name="Boka K."/>
            <person name="Marialigeti K."/>
            <person name="Mathe I."/>
            <person name="Koncz M."/>
            <person name="Schumann P."/>
            <person name="Toth E."/>
        </authorList>
    </citation>
    <scope>NUCLEOTIDE SEQUENCE [LARGE SCALE GENOMIC DNA]</scope>
    <source>
        <strain evidence="2 3">SA-279</strain>
    </source>
</reference>
<dbReference type="InterPro" id="IPR036514">
    <property type="entry name" value="SGNH_hydro_sf"/>
</dbReference>
<dbReference type="EMBL" id="SJFN01000032">
    <property type="protein sequence ID" value="TBW34599.1"/>
    <property type="molecule type" value="Genomic_DNA"/>
</dbReference>
<name>A0A4Q9VHI7_9HYPH</name>
<dbReference type="Gene3D" id="3.40.50.1110">
    <property type="entry name" value="SGNH hydrolase"/>
    <property type="match status" value="1"/>
</dbReference>
<dbReference type="PROSITE" id="PS51318">
    <property type="entry name" value="TAT"/>
    <property type="match status" value="1"/>
</dbReference>
<dbReference type="InterPro" id="IPR057572">
    <property type="entry name" value="NonGDSL"/>
</dbReference>
<organism evidence="2 3">
    <name type="scientific">Siculibacillus lacustris</name>
    <dbReference type="NCBI Taxonomy" id="1549641"/>
    <lineage>
        <taxon>Bacteria</taxon>
        <taxon>Pseudomonadati</taxon>
        <taxon>Pseudomonadota</taxon>
        <taxon>Alphaproteobacteria</taxon>
        <taxon>Hyphomicrobiales</taxon>
        <taxon>Ancalomicrobiaceae</taxon>
        <taxon>Siculibacillus</taxon>
    </lineage>
</organism>
<dbReference type="PANTHER" id="PTHR30383">
    <property type="entry name" value="THIOESTERASE 1/PROTEASE 1/LYSOPHOSPHOLIPASE L1"/>
    <property type="match status" value="1"/>
</dbReference>
<accession>A0A4Q9VHI7</accession>
<dbReference type="CDD" id="cd00229">
    <property type="entry name" value="SGNH_hydrolase"/>
    <property type="match status" value="1"/>
</dbReference>
<dbReference type="PANTHER" id="PTHR30383:SF5">
    <property type="entry name" value="SGNH HYDROLASE-TYPE ESTERASE DOMAIN-CONTAINING PROTEIN"/>
    <property type="match status" value="1"/>
</dbReference>
<proteinExistence type="predicted"/>
<dbReference type="Proteomes" id="UP000292781">
    <property type="component" value="Unassembled WGS sequence"/>
</dbReference>
<evidence type="ECO:0000256" key="1">
    <source>
        <dbReference type="SAM" id="MobiDB-lite"/>
    </source>
</evidence>
<dbReference type="RefSeq" id="WP_131310976.1">
    <property type="nucleotide sequence ID" value="NZ_SJFN01000032.1"/>
</dbReference>
<dbReference type="InterPro" id="IPR006311">
    <property type="entry name" value="TAT_signal"/>
</dbReference>
<dbReference type="SUPFAM" id="SSF52266">
    <property type="entry name" value="SGNH hydrolase"/>
    <property type="match status" value="1"/>
</dbReference>
<comment type="caution">
    <text evidence="2">The sequence shown here is derived from an EMBL/GenBank/DDBJ whole genome shotgun (WGS) entry which is preliminary data.</text>
</comment>